<organism evidence="11 12">
    <name type="scientific">Cordylochernes scorpioides</name>
    <dbReference type="NCBI Taxonomy" id="51811"/>
    <lineage>
        <taxon>Eukaryota</taxon>
        <taxon>Metazoa</taxon>
        <taxon>Ecdysozoa</taxon>
        <taxon>Arthropoda</taxon>
        <taxon>Chelicerata</taxon>
        <taxon>Arachnida</taxon>
        <taxon>Pseudoscorpiones</taxon>
        <taxon>Cheliferoidea</taxon>
        <taxon>Chernetidae</taxon>
        <taxon>Cordylochernes</taxon>
    </lineage>
</organism>
<keyword evidence="3" id="KW-0813">Transport</keyword>
<gene>
    <name evidence="11" type="ORF">LAZ67_22001446</name>
</gene>
<feature type="transmembrane region" description="Helical" evidence="10">
    <location>
        <begin position="87"/>
        <end position="108"/>
    </location>
</feature>
<proteinExistence type="inferred from homology"/>
<keyword evidence="5" id="KW-0256">Endoplasmic reticulum</keyword>
<evidence type="ECO:0000313" key="12">
    <source>
        <dbReference type="Proteomes" id="UP001235939"/>
    </source>
</evidence>
<reference evidence="11 12" key="1">
    <citation type="submission" date="2022-03" db="EMBL/GenBank/DDBJ databases">
        <title>A chromosomal length assembly of Cordylochernes scorpioides.</title>
        <authorList>
            <person name="Zeh D."/>
            <person name="Zeh J."/>
        </authorList>
    </citation>
    <scope>NUCLEOTIDE SEQUENCE [LARGE SCALE GENOMIC DNA]</scope>
    <source>
        <strain evidence="11">IN4F17</strain>
        <tissue evidence="11">Whole Body</tissue>
    </source>
</reference>
<dbReference type="PANTHER" id="PTHR12309">
    <property type="entry name" value="SEC61 GAMMA SUBUNIT"/>
    <property type="match status" value="1"/>
</dbReference>
<keyword evidence="9 10" id="KW-0472">Membrane</keyword>
<protein>
    <submittedName>
        <fullName evidence="11">SEC61G</fullName>
    </submittedName>
</protein>
<comment type="similarity">
    <text evidence="2">Belongs to the SecE/SEC61-gamma family.</text>
</comment>
<accession>A0ABY6LQV2</accession>
<keyword evidence="7 10" id="KW-1133">Transmembrane helix</keyword>
<dbReference type="Pfam" id="PF00584">
    <property type="entry name" value="SecE"/>
    <property type="match status" value="1"/>
</dbReference>
<evidence type="ECO:0000256" key="4">
    <source>
        <dbReference type="ARBA" id="ARBA00022692"/>
    </source>
</evidence>
<evidence type="ECO:0000256" key="10">
    <source>
        <dbReference type="SAM" id="Phobius"/>
    </source>
</evidence>
<evidence type="ECO:0000256" key="1">
    <source>
        <dbReference type="ARBA" id="ARBA00004389"/>
    </source>
</evidence>
<dbReference type="InterPro" id="IPR023391">
    <property type="entry name" value="Prot_translocase_SecE_dom_sf"/>
</dbReference>
<dbReference type="InterPro" id="IPR001901">
    <property type="entry name" value="Translocase_SecE/Sec61-g"/>
</dbReference>
<evidence type="ECO:0000256" key="6">
    <source>
        <dbReference type="ARBA" id="ARBA00022927"/>
    </source>
</evidence>
<evidence type="ECO:0000256" key="8">
    <source>
        <dbReference type="ARBA" id="ARBA00023010"/>
    </source>
</evidence>
<keyword evidence="6" id="KW-0653">Protein transport</keyword>
<dbReference type="EMBL" id="CP092884">
    <property type="protein sequence ID" value="UYV82939.1"/>
    <property type="molecule type" value="Genomic_DNA"/>
</dbReference>
<keyword evidence="4 10" id="KW-0812">Transmembrane</keyword>
<comment type="subcellular location">
    <subcellularLocation>
        <location evidence="1">Endoplasmic reticulum membrane</location>
        <topology evidence="1">Single-pass membrane protein</topology>
    </subcellularLocation>
</comment>
<dbReference type="HAMAP" id="MF_00422">
    <property type="entry name" value="SecE"/>
    <property type="match status" value="1"/>
</dbReference>
<evidence type="ECO:0000313" key="11">
    <source>
        <dbReference type="EMBL" id="UYV82939.1"/>
    </source>
</evidence>
<dbReference type="Gene3D" id="1.20.5.820">
    <property type="entry name" value="Preprotein translocase SecE subunit"/>
    <property type="match status" value="1"/>
</dbReference>
<evidence type="ECO:0000256" key="2">
    <source>
        <dbReference type="ARBA" id="ARBA00008274"/>
    </source>
</evidence>
<evidence type="ECO:0000256" key="7">
    <source>
        <dbReference type="ARBA" id="ARBA00022989"/>
    </source>
</evidence>
<keyword evidence="8" id="KW-0811">Translocation</keyword>
<sequence length="118" mass="13978">MLVGEQSNAWRILLRNDRKSRHRRIKKRRRYERLAATSQLTWTDLSRRNNNCRTTKTVSVLQLRLEEDSICLVKRCTKPDRKEFQKIVMATAIGFVIMNFIGFFVKLINIPIINIIDS</sequence>
<name>A0ABY6LQV2_9ARAC</name>
<evidence type="ECO:0000256" key="3">
    <source>
        <dbReference type="ARBA" id="ARBA00022448"/>
    </source>
</evidence>
<dbReference type="InterPro" id="IPR008158">
    <property type="entry name" value="Translocase_Sec61-g"/>
</dbReference>
<evidence type="ECO:0000256" key="5">
    <source>
        <dbReference type="ARBA" id="ARBA00022824"/>
    </source>
</evidence>
<keyword evidence="12" id="KW-1185">Reference proteome</keyword>
<evidence type="ECO:0000256" key="9">
    <source>
        <dbReference type="ARBA" id="ARBA00023136"/>
    </source>
</evidence>
<dbReference type="SUPFAM" id="SSF103456">
    <property type="entry name" value="Preprotein translocase SecE subunit"/>
    <property type="match status" value="1"/>
</dbReference>
<dbReference type="NCBIfam" id="TIGR00327">
    <property type="entry name" value="secE_euk_arch"/>
    <property type="match status" value="1"/>
</dbReference>
<dbReference type="Proteomes" id="UP001235939">
    <property type="component" value="Chromosome 22"/>
</dbReference>